<dbReference type="Pfam" id="PF07727">
    <property type="entry name" value="RVT_2"/>
    <property type="match status" value="1"/>
</dbReference>
<keyword evidence="2" id="KW-0479">Metal-binding</keyword>
<evidence type="ECO:0000256" key="3">
    <source>
        <dbReference type="ARBA" id="ARBA00022750"/>
    </source>
</evidence>
<accession>Q9ZUJ1</accession>
<dbReference type="Pfam" id="PF14223">
    <property type="entry name" value="Retrotran_gag_2"/>
    <property type="match status" value="1"/>
</dbReference>
<dbReference type="InterPro" id="IPR012337">
    <property type="entry name" value="RNaseH-like_sf"/>
</dbReference>
<dbReference type="PIR" id="E96624">
    <property type="entry name" value="E96624"/>
</dbReference>
<dbReference type="GO" id="GO:0015074">
    <property type="term" value="P:DNA integration"/>
    <property type="evidence" value="ECO:0007669"/>
    <property type="project" value="InterPro"/>
</dbReference>
<dbReference type="EMBL" id="AC005966">
    <property type="protein sequence ID" value="AAD14478.1"/>
    <property type="molecule type" value="Genomic_DNA"/>
</dbReference>
<dbReference type="GO" id="GO:0004190">
    <property type="term" value="F:aspartic-type endopeptidase activity"/>
    <property type="evidence" value="ECO:0007669"/>
    <property type="project" value="UniProtKB-KW"/>
</dbReference>
<dbReference type="PANTHER" id="PTHR42648">
    <property type="entry name" value="TRANSPOSASE, PUTATIVE-RELATED"/>
    <property type="match status" value="1"/>
</dbReference>
<dbReference type="Pfam" id="PF13976">
    <property type="entry name" value="gag_pre-integrs"/>
    <property type="match status" value="1"/>
</dbReference>
<dbReference type="Pfam" id="PF00665">
    <property type="entry name" value="rve"/>
    <property type="match status" value="1"/>
</dbReference>
<dbReference type="Pfam" id="PF25597">
    <property type="entry name" value="SH3_retrovirus"/>
    <property type="match status" value="1"/>
</dbReference>
<dbReference type="GO" id="GO:0006508">
    <property type="term" value="P:proteolysis"/>
    <property type="evidence" value="ECO:0007669"/>
    <property type="project" value="UniProtKB-KW"/>
</dbReference>
<keyword evidence="3" id="KW-0064">Aspartyl protease</keyword>
<dbReference type="AlphaFoldDB" id="Q9ZUJ1"/>
<reference evidence="7" key="2">
    <citation type="submission" date="2001-01" db="EMBL/GenBank/DDBJ databases">
        <title>Arabidopsis thaliana chromosome 1 BAC T2K10 sequence.</title>
        <authorList>
            <person name="Vysotskaia V.S."/>
            <person name="Schwartz J.R."/>
            <person name="Yu G."/>
            <person name="Toriumi M."/>
            <person name="Lenz C."/>
            <person name="Liu S."/>
            <person name="Li J."/>
            <person name="Kremenetskaia I."/>
            <person name="Luros J."/>
            <person name="Gonzalez A."/>
            <person name="Altafi H."/>
            <person name="Araujo R."/>
            <person name="Buehler E."/>
            <person name="Chao Q."/>
            <person name="Conn L."/>
            <person name="Conway A.B."/>
            <person name="Dunn P."/>
            <person name="Hansen N."/>
            <person name="Huizar L."/>
            <person name="Kim C."/>
            <person name="Palm C."/>
            <person name="Rowley D."/>
            <person name="Shinn P."/>
            <person name="Walker M."/>
            <person name="Davis R.W."/>
            <person name="Ecker J.R."/>
            <person name="Federspiel N.A."/>
            <person name="Theologis A."/>
        </authorList>
    </citation>
    <scope>NUCLEOTIDE SEQUENCE</scope>
</reference>
<evidence type="ECO:0000259" key="6">
    <source>
        <dbReference type="PROSITE" id="PS50994"/>
    </source>
</evidence>
<proteinExistence type="predicted"/>
<reference key="1">
    <citation type="journal article" date="2000" name="Nature">
        <title>Sequence and analysis of chromosome 1 of the plant Arabidopsis thaliana.</title>
        <authorList>
            <person name="Theologis A."/>
            <person name="Ecker J.R."/>
            <person name="Palm C.J."/>
            <person name="Federspiel N.A."/>
            <person name="Kaul S."/>
            <person name="White O."/>
            <person name="Alonso J."/>
            <person name="Altafi H."/>
            <person name="Araujo R."/>
            <person name="Bowman C.L."/>
            <person name="Brooks S.Y."/>
            <person name="Buehler E."/>
            <person name="Chan A."/>
            <person name="Chao Q."/>
            <person name="Chen H."/>
            <person name="Cheuk R.F."/>
            <person name="Chin C.W."/>
            <person name="Chung M.K."/>
            <person name="Conn L."/>
            <person name="Conway A.B."/>
            <person name="Conway A.R."/>
            <person name="Creasy T.H."/>
            <person name="Dewar K."/>
            <person name="Dunn P."/>
            <person name="Etgu P."/>
            <person name="Feldblyum T.V."/>
            <person name="Feng J."/>
            <person name="Fong B."/>
            <person name="Fujii C.Y."/>
            <person name="Gill J.E."/>
            <person name="Goldsmith A.D."/>
            <person name="Haas B."/>
            <person name="Hansen N.F."/>
            <person name="Hughes B."/>
            <person name="Huizar L."/>
            <person name="Hunter J.L."/>
            <person name="Jenkins J."/>
            <person name="Johnson-Hopson C."/>
            <person name="Khan S."/>
            <person name="Khaykin E."/>
            <person name="Kim C.J."/>
            <person name="Koo H.L."/>
            <person name="Kremenetskaia I."/>
            <person name="Kurtz D.B."/>
            <person name="Kwan A."/>
            <person name="Lam B."/>
            <person name="Langin-Hooper S."/>
            <person name="Lee A."/>
            <person name="Lee J.M."/>
            <person name="Lenz C.A."/>
            <person name="Li J.H."/>
            <person name="Li Y."/>
            <person name="Lin X."/>
            <person name="Liu S.X."/>
            <person name="Liu Z.A."/>
            <person name="Luros J.S."/>
            <person name="Maiti R."/>
            <person name="Marziali A."/>
            <person name="Militscher J."/>
            <person name="Miranda M."/>
            <person name="Nguyen M."/>
            <person name="Nierman W.C."/>
            <person name="Osborne B.I."/>
            <person name="Pai G."/>
            <person name="Peterson J."/>
            <person name="Pham P.K."/>
            <person name="Rizzo M."/>
            <person name="Rooney T."/>
            <person name="Rowley D."/>
            <person name="Sakano H."/>
            <person name="Salzberg S.L."/>
            <person name="Schwartz J.R."/>
            <person name="Shinn P."/>
            <person name="Southwick A.M."/>
            <person name="Sun H."/>
            <person name="Tallon L.J."/>
            <person name="Tambunga G."/>
            <person name="Toriumi M.J."/>
            <person name="Town C.D."/>
            <person name="Utterback T."/>
            <person name="Van Aken S."/>
            <person name="Vaysberg M."/>
            <person name="Vysotskaia V.S."/>
            <person name="Walker M."/>
            <person name="Wu D."/>
            <person name="Yu G."/>
            <person name="Fraser C.M."/>
            <person name="Venter J.C."/>
            <person name="Davis R.W."/>
        </authorList>
    </citation>
    <scope>NUCLEOTIDE SEQUENCE [LARGE SCALE GENOMIC DNA]</scope>
    <source>
        <strain>cv. Columbia</strain>
    </source>
</reference>
<feature type="domain" description="Integrase catalytic" evidence="6">
    <location>
        <begin position="476"/>
        <end position="639"/>
    </location>
</feature>
<dbReference type="InterPro" id="IPR025724">
    <property type="entry name" value="GAG-pre-integrase_dom"/>
</dbReference>
<dbReference type="InterPro" id="IPR013103">
    <property type="entry name" value="RVT_2"/>
</dbReference>
<sequence length="1194" mass="133060">MTSTPSGSTETIAFSETPTLLNVNMANITKLTPTNYIMWNRQVHALLDGYDLAGYIDGSVTAPSEMITTAGVSAANPAYKFWKRQDKLIYSAILGTITTTIQPLLSRSNTAAEIWEKLKSIYATPSWGHIQQMRQHIKQWSKGTKTITEYFQGHTTRFDELALLGKPLEHAEQIEFLLGGLSEDYKSVVDQTEIRDKPPTLTELLEKLLNREAKLMCAAATTPSLPATAHAANYKGNSNNNQYNNNNRNNKSHGSSYNSQQSIPASPFTPWQPRANAAIASPYNANNWLLDSGATHHITSDLNNLSLHQPYTGGEDVTIADGSGLSISHTGSALISTPSRSLALTDVLYVPNIHKNLISVYRMCNANKVSVEFFPAHFQVKDLKTGVQLLQGRTKDELYEWPVNPPKPSSHFTTTTPKTDLTSWHSRLGHPSLSTLKVVVSQFSLPVSNSLQKQFNCSDCLLNKTHKLPFHTNTITSTQPLEYLYIDLWTSPIVSIDNFKYYLVIVDHYTRYSWFYPIKQKSHVKDVFMTFKALVANKFQRKIIHLYSDNGGEFIALRSFLSSNGITHLTTPPHTPEHNGISERKHRHIVETGLTLLGQASMPKSYWSYAFTIAIYLINRMSSDVIGGISPYKRLFGQAPNYLKLRVFGCLCFPWLRPYTTHKLDDRPAPCVFLGYSQTQSAYLCLNRTTGRVYTSRHVQFVENTYPFTKPTLDPFTNLEESNNHSITTTVPSPPFVQLPSVPPPTRDPHQPPPSQPAPSPSPLSPPSMSSPVMTSSPQFSSNRDSTTLHGDYSHVDYGLSSPSNPPGPITSPTTSKSPSEPTSSPSHSNQPNKTPPNSPSSSSSSPTPIPSPSPQSSNSPPPPPQNQHSMRTRAKNNITKPIKKLTLAATPKGKSKIPTTVAEALRDPNWRNAMSEEFNAGLRNSTYDLVPPKPHQNFVGTRWIFTIKYNPDGSINRYKARFLAKGFHQQHGLDYSNTFSPVIKSTTVQTVLDIAVSRSWDIRQLDINNAFLQGRLTEDVYVAQPPGFINPDRPNYVCHLKKALHGLKQAPRAWYQELRGFLLTCGFTNSVANTSLFIRQHNKDYIYILVYVDDFLITGSNSNLIAQFITCLANRFSLKDLGQLSYFLEIEATRTKAGLHLMQRRYVLDLLTKTKMLDAKTVSTPMSPTPKLTLTSGTPIDNPGGYRQILGSL</sequence>
<evidence type="ECO:0000256" key="4">
    <source>
        <dbReference type="ARBA" id="ARBA00022801"/>
    </source>
</evidence>
<keyword evidence="1" id="KW-0645">Protease</keyword>
<evidence type="ECO:0000256" key="1">
    <source>
        <dbReference type="ARBA" id="ARBA00022670"/>
    </source>
</evidence>
<dbReference type="PROSITE" id="PS50994">
    <property type="entry name" value="INTEGRASE"/>
    <property type="match status" value="1"/>
</dbReference>
<dbReference type="PANTHER" id="PTHR42648:SF26">
    <property type="entry name" value="INTEGRASE CATALYTIC DOMAIN-CONTAINING PROTEIN"/>
    <property type="match status" value="1"/>
</dbReference>
<feature type="compositionally biased region" description="Pro residues" evidence="5">
    <location>
        <begin position="848"/>
        <end position="866"/>
    </location>
</feature>
<gene>
    <name evidence="7" type="primary">T2K10.7</name>
</gene>
<dbReference type="GO" id="GO:0046872">
    <property type="term" value="F:metal ion binding"/>
    <property type="evidence" value="ECO:0007669"/>
    <property type="project" value="UniProtKB-KW"/>
</dbReference>
<dbReference type="SUPFAM" id="SSF56672">
    <property type="entry name" value="DNA/RNA polymerases"/>
    <property type="match status" value="1"/>
</dbReference>
<feature type="compositionally biased region" description="Polar residues" evidence="5">
    <location>
        <begin position="779"/>
        <end position="789"/>
    </location>
</feature>
<feature type="compositionally biased region" description="Polar residues" evidence="5">
    <location>
        <begin position="719"/>
        <end position="730"/>
    </location>
</feature>
<dbReference type="InterPro" id="IPR054722">
    <property type="entry name" value="PolX-like_BBD"/>
</dbReference>
<feature type="compositionally biased region" description="Pro residues" evidence="5">
    <location>
        <begin position="732"/>
        <end position="766"/>
    </location>
</feature>
<dbReference type="InterPro" id="IPR001584">
    <property type="entry name" value="Integrase_cat-core"/>
</dbReference>
<dbReference type="GO" id="GO:0003676">
    <property type="term" value="F:nucleic acid binding"/>
    <property type="evidence" value="ECO:0007669"/>
    <property type="project" value="InterPro"/>
</dbReference>
<dbReference type="InterPro" id="IPR039537">
    <property type="entry name" value="Retrotran_Ty1/copia-like"/>
</dbReference>
<evidence type="ECO:0000256" key="2">
    <source>
        <dbReference type="ARBA" id="ARBA00022723"/>
    </source>
</evidence>
<dbReference type="InterPro" id="IPR036397">
    <property type="entry name" value="RNaseH_sf"/>
</dbReference>
<protein>
    <submittedName>
        <fullName evidence="7">T2K10.7 protein</fullName>
    </submittedName>
</protein>
<feature type="compositionally biased region" description="Low complexity" evidence="5">
    <location>
        <begin position="229"/>
        <end position="256"/>
    </location>
</feature>
<feature type="compositionally biased region" description="Low complexity" evidence="5">
    <location>
        <begin position="811"/>
        <end position="833"/>
    </location>
</feature>
<dbReference type="SUPFAM" id="SSF53098">
    <property type="entry name" value="Ribonuclease H-like"/>
    <property type="match status" value="1"/>
</dbReference>
<dbReference type="Gene3D" id="3.30.420.10">
    <property type="entry name" value="Ribonuclease H-like superfamily/Ribonuclease H"/>
    <property type="match status" value="1"/>
</dbReference>
<feature type="compositionally biased region" description="Low complexity" evidence="5">
    <location>
        <begin position="767"/>
        <end position="778"/>
    </location>
</feature>
<organism evidence="7">
    <name type="scientific">Arabidopsis thaliana</name>
    <name type="common">Mouse-ear cress</name>
    <dbReference type="NCBI Taxonomy" id="3702"/>
    <lineage>
        <taxon>Eukaryota</taxon>
        <taxon>Viridiplantae</taxon>
        <taxon>Streptophyta</taxon>
        <taxon>Embryophyta</taxon>
        <taxon>Tracheophyta</taxon>
        <taxon>Spermatophyta</taxon>
        <taxon>Magnoliopsida</taxon>
        <taxon>eudicotyledons</taxon>
        <taxon>Gunneridae</taxon>
        <taxon>Pentapetalae</taxon>
        <taxon>rosids</taxon>
        <taxon>malvids</taxon>
        <taxon>Brassicales</taxon>
        <taxon>Brassicaceae</taxon>
        <taxon>Camelineae</taxon>
        <taxon>Arabidopsis</taxon>
    </lineage>
</organism>
<name>Q9ZUJ1_ARATH</name>
<dbReference type="InterPro" id="IPR043502">
    <property type="entry name" value="DNA/RNA_pol_sf"/>
</dbReference>
<keyword evidence="4" id="KW-0378">Hydrolase</keyword>
<feature type="region of interest" description="Disordered" evidence="5">
    <location>
        <begin position="717"/>
        <end position="896"/>
    </location>
</feature>
<evidence type="ECO:0000313" key="7">
    <source>
        <dbReference type="EMBL" id="AAD14478.1"/>
    </source>
</evidence>
<feature type="region of interest" description="Disordered" evidence="5">
    <location>
        <begin position="229"/>
        <end position="268"/>
    </location>
</feature>
<evidence type="ECO:0000256" key="5">
    <source>
        <dbReference type="SAM" id="MobiDB-lite"/>
    </source>
</evidence>
<dbReference type="InterPro" id="IPR057670">
    <property type="entry name" value="SH3_retrovirus"/>
</dbReference>
<dbReference type="Pfam" id="PF22936">
    <property type="entry name" value="Pol_BBD"/>
    <property type="match status" value="1"/>
</dbReference>